<evidence type="ECO:0000313" key="2">
    <source>
        <dbReference type="EMBL" id="KAH0555216.1"/>
    </source>
</evidence>
<dbReference type="EMBL" id="JAHXZJ010001119">
    <property type="protein sequence ID" value="KAH0555216.1"/>
    <property type="molecule type" value="Genomic_DNA"/>
</dbReference>
<comment type="caution">
    <text evidence="2">The sequence shown here is derived from an EMBL/GenBank/DDBJ whole genome shotgun (WGS) entry which is preliminary data.</text>
</comment>
<feature type="region of interest" description="Disordered" evidence="1">
    <location>
        <begin position="15"/>
        <end position="58"/>
    </location>
</feature>
<feature type="compositionally biased region" description="Basic and acidic residues" evidence="1">
    <location>
        <begin position="34"/>
        <end position="54"/>
    </location>
</feature>
<accession>A0AAV7IRH1</accession>
<protein>
    <submittedName>
        <fullName evidence="2">Uncharacterized protein</fullName>
    </submittedName>
</protein>
<dbReference type="Proteomes" id="UP000826195">
    <property type="component" value="Unassembled WGS sequence"/>
</dbReference>
<feature type="compositionally biased region" description="Polar residues" evidence="1">
    <location>
        <begin position="18"/>
        <end position="28"/>
    </location>
</feature>
<organism evidence="2 3">
    <name type="scientific">Cotesia glomerata</name>
    <name type="common">Lepidopteran parasitic wasp</name>
    <name type="synonym">Apanteles glomeratus</name>
    <dbReference type="NCBI Taxonomy" id="32391"/>
    <lineage>
        <taxon>Eukaryota</taxon>
        <taxon>Metazoa</taxon>
        <taxon>Ecdysozoa</taxon>
        <taxon>Arthropoda</taxon>
        <taxon>Hexapoda</taxon>
        <taxon>Insecta</taxon>
        <taxon>Pterygota</taxon>
        <taxon>Neoptera</taxon>
        <taxon>Endopterygota</taxon>
        <taxon>Hymenoptera</taxon>
        <taxon>Apocrita</taxon>
        <taxon>Ichneumonoidea</taxon>
        <taxon>Braconidae</taxon>
        <taxon>Microgastrinae</taxon>
        <taxon>Cotesia</taxon>
    </lineage>
</organism>
<sequence>MMQDCHAARRICTWPRGSFSSDRPTASEVSAEAVRPKEDTNGTHDSRSPGERRTSTTPLKTWLFHRANTSSPPFLPSAHLNSLPALQPSNHPPPLTILQSFFPVAEFPFSHPGIRKDLVQESLPERYAENDSPSLRRRASYCDVGAHTKIGFKVKPSIESFKPKGVDDPTRINNNYGRAFLWSTLPQLDVGCRCVY</sequence>
<keyword evidence="3" id="KW-1185">Reference proteome</keyword>
<evidence type="ECO:0000313" key="3">
    <source>
        <dbReference type="Proteomes" id="UP000826195"/>
    </source>
</evidence>
<gene>
    <name evidence="2" type="ORF">KQX54_016120</name>
</gene>
<dbReference type="AlphaFoldDB" id="A0AAV7IRH1"/>
<reference evidence="2 3" key="1">
    <citation type="journal article" date="2021" name="J. Hered.">
        <title>A chromosome-level genome assembly of the parasitoid wasp, Cotesia glomerata (Hymenoptera: Braconidae).</title>
        <authorList>
            <person name="Pinto B.J."/>
            <person name="Weis J.J."/>
            <person name="Gamble T."/>
            <person name="Ode P.J."/>
            <person name="Paul R."/>
            <person name="Zaspel J.M."/>
        </authorList>
    </citation>
    <scope>NUCLEOTIDE SEQUENCE [LARGE SCALE GENOMIC DNA]</scope>
    <source>
        <strain evidence="2">CgM1</strain>
    </source>
</reference>
<evidence type="ECO:0000256" key="1">
    <source>
        <dbReference type="SAM" id="MobiDB-lite"/>
    </source>
</evidence>
<name>A0AAV7IRH1_COTGL</name>
<proteinExistence type="predicted"/>